<dbReference type="GO" id="GO:0016020">
    <property type="term" value="C:membrane"/>
    <property type="evidence" value="ECO:0007669"/>
    <property type="project" value="TreeGrafter"/>
</dbReference>
<keyword evidence="2" id="KW-0276">Fatty acid metabolism</keyword>
<dbReference type="EnsemblBacteria" id="ABF41082">
    <property type="protein sequence ID" value="ABF41082"/>
    <property type="gene ID" value="Acid345_2081"/>
</dbReference>
<proteinExistence type="predicted"/>
<dbReference type="PROSITE" id="PS00455">
    <property type="entry name" value="AMP_BINDING"/>
    <property type="match status" value="1"/>
</dbReference>
<dbReference type="PANTHER" id="PTHR43272:SF32">
    <property type="entry name" value="AMP-DEPENDENT SYNTHETASE_LIGASE DOMAIN-CONTAINING PROTEIN"/>
    <property type="match status" value="1"/>
</dbReference>
<evidence type="ECO:0000313" key="7">
    <source>
        <dbReference type="Proteomes" id="UP000002432"/>
    </source>
</evidence>
<dbReference type="InterPro" id="IPR020845">
    <property type="entry name" value="AMP-binding_CS"/>
</dbReference>
<dbReference type="Proteomes" id="UP000002432">
    <property type="component" value="Chromosome"/>
</dbReference>
<keyword evidence="3" id="KW-0443">Lipid metabolism</keyword>
<keyword evidence="1 6" id="KW-0436">Ligase</keyword>
<dbReference type="KEGG" id="aba:Acid345_2081"/>
<protein>
    <submittedName>
        <fullName evidence="6">AMP-dependent synthetase and ligase</fullName>
    </submittedName>
</protein>
<comment type="catalytic activity">
    <reaction evidence="4">
        <text>a long-chain fatty acid + ATP + CoA = a long-chain fatty acyl-CoA + AMP + diphosphate</text>
        <dbReference type="Rhea" id="RHEA:15421"/>
        <dbReference type="ChEBI" id="CHEBI:30616"/>
        <dbReference type="ChEBI" id="CHEBI:33019"/>
        <dbReference type="ChEBI" id="CHEBI:57287"/>
        <dbReference type="ChEBI" id="CHEBI:57560"/>
        <dbReference type="ChEBI" id="CHEBI:83139"/>
        <dbReference type="ChEBI" id="CHEBI:456215"/>
        <dbReference type="EC" id="6.2.1.3"/>
    </reaction>
    <physiologicalReaction direction="left-to-right" evidence="4">
        <dbReference type="Rhea" id="RHEA:15422"/>
    </physiologicalReaction>
</comment>
<dbReference type="InterPro" id="IPR045851">
    <property type="entry name" value="AMP-bd_C_sf"/>
</dbReference>
<evidence type="ECO:0000256" key="3">
    <source>
        <dbReference type="ARBA" id="ARBA00023098"/>
    </source>
</evidence>
<dbReference type="InterPro" id="IPR042099">
    <property type="entry name" value="ANL_N_sf"/>
</dbReference>
<feature type="domain" description="AMP-dependent synthetase/ligase" evidence="5">
    <location>
        <begin position="28"/>
        <end position="415"/>
    </location>
</feature>
<dbReference type="GO" id="GO:0004467">
    <property type="term" value="F:long-chain fatty acid-CoA ligase activity"/>
    <property type="evidence" value="ECO:0007669"/>
    <property type="project" value="UniProtKB-EC"/>
</dbReference>
<dbReference type="AlphaFoldDB" id="Q1IPW8"/>
<dbReference type="PANTHER" id="PTHR43272">
    <property type="entry name" value="LONG-CHAIN-FATTY-ACID--COA LIGASE"/>
    <property type="match status" value="1"/>
</dbReference>
<evidence type="ECO:0000256" key="2">
    <source>
        <dbReference type="ARBA" id="ARBA00022832"/>
    </source>
</evidence>
<dbReference type="HOGENOM" id="CLU_000022_45_5_0"/>
<dbReference type="STRING" id="204669.Acid345_2081"/>
<dbReference type="CDD" id="cd05907">
    <property type="entry name" value="VL_LC_FACS_like"/>
    <property type="match status" value="1"/>
</dbReference>
<dbReference type="EMBL" id="CP000360">
    <property type="protein sequence ID" value="ABF41082.1"/>
    <property type="molecule type" value="Genomic_DNA"/>
</dbReference>
<dbReference type="Gene3D" id="3.30.300.30">
    <property type="match status" value="1"/>
</dbReference>
<keyword evidence="7" id="KW-1185">Reference proteome</keyword>
<organism evidence="6 7">
    <name type="scientific">Koribacter versatilis (strain Ellin345)</name>
    <dbReference type="NCBI Taxonomy" id="204669"/>
    <lineage>
        <taxon>Bacteria</taxon>
        <taxon>Pseudomonadati</taxon>
        <taxon>Acidobacteriota</taxon>
        <taxon>Terriglobia</taxon>
        <taxon>Terriglobales</taxon>
        <taxon>Candidatus Korobacteraceae</taxon>
        <taxon>Candidatus Korobacter</taxon>
    </lineage>
</organism>
<dbReference type="eggNOG" id="COG1022">
    <property type="taxonomic scope" value="Bacteria"/>
</dbReference>
<reference evidence="6 7" key="1">
    <citation type="journal article" date="2009" name="Appl. Environ. Microbiol.">
        <title>Three genomes from the phylum Acidobacteria provide insight into the lifestyles of these microorganisms in soils.</title>
        <authorList>
            <person name="Ward N.L."/>
            <person name="Challacombe J.F."/>
            <person name="Janssen P.H."/>
            <person name="Henrissat B."/>
            <person name="Coutinho P.M."/>
            <person name="Wu M."/>
            <person name="Xie G."/>
            <person name="Haft D.H."/>
            <person name="Sait M."/>
            <person name="Badger J."/>
            <person name="Barabote R.D."/>
            <person name="Bradley B."/>
            <person name="Brettin T.S."/>
            <person name="Brinkac L.M."/>
            <person name="Bruce D."/>
            <person name="Creasy T."/>
            <person name="Daugherty S.C."/>
            <person name="Davidsen T.M."/>
            <person name="DeBoy R.T."/>
            <person name="Detter J.C."/>
            <person name="Dodson R.J."/>
            <person name="Durkin A.S."/>
            <person name="Ganapathy A."/>
            <person name="Gwinn-Giglio M."/>
            <person name="Han C.S."/>
            <person name="Khouri H."/>
            <person name="Kiss H."/>
            <person name="Kothari S.P."/>
            <person name="Madupu R."/>
            <person name="Nelson K.E."/>
            <person name="Nelson W.C."/>
            <person name="Paulsen I."/>
            <person name="Penn K."/>
            <person name="Ren Q."/>
            <person name="Rosovitz M.J."/>
            <person name="Selengut J.D."/>
            <person name="Shrivastava S."/>
            <person name="Sullivan S.A."/>
            <person name="Tapia R."/>
            <person name="Thompson L.S."/>
            <person name="Watkins K.L."/>
            <person name="Yang Q."/>
            <person name="Yu C."/>
            <person name="Zafar N."/>
            <person name="Zhou L."/>
            <person name="Kuske C.R."/>
        </authorList>
    </citation>
    <scope>NUCLEOTIDE SEQUENCE [LARGE SCALE GENOMIC DNA]</scope>
    <source>
        <strain evidence="6 7">Ellin345</strain>
    </source>
</reference>
<dbReference type="InterPro" id="IPR000873">
    <property type="entry name" value="AMP-dep_synth/lig_dom"/>
</dbReference>
<name>Q1IPW8_KORVE</name>
<sequence length="598" mass="66311">MAIELKTINDVFFAVVDRQLSQVMAYREGANWKYISSQELYRRVVATARWLQLQGVKKGDRVAILSENRPEWAIADFAVLAIGAVVVPIYATLTPEHISYLLKDSGTRVIFLSTRTQLQKVRAIEAQTPLQHVVMMDEVIPPEAIWMQTITESGTEGRDAGFDATAKSLQSDDLATLVYTSGTTGNSKGAIITHGNMAANLSCSLEGFAALREGGHRLISFLPLSHITARHLDYQMFHHGVMLAYCPNVDMITALMKEIRPTIFVAVPRVYEKISTTVKMKAAEGIKKKIYDWAMRVGAKHQATILVGNTPTSLDWKLANKLLFSKVREAMGGEVQFFISGGAPLGRELAEWYASFGIRIHEGYGLTETSPVIALNNPKNHRLGTVGPLLSNVEVKIASDGEILVRGPSVFKGYWNMPTETTQAFEGEWFKTGDIGHLDGEGFLSITDRKKDLIKTSGGKFIAPQPIEGSLKVHPMVAEAAMVGEKRRFPAVMILPNFPLLEEWAKKNAVSFDGRDQLVTDPKVIELYTQIVEQVNGKLAQYEKMKKLLILPTELSIAEGTMTASMKLRRRQLEAKFRDQIEAMYAVENGAPERVAAN</sequence>
<evidence type="ECO:0000313" key="6">
    <source>
        <dbReference type="EMBL" id="ABF41082.1"/>
    </source>
</evidence>
<dbReference type="Pfam" id="PF23562">
    <property type="entry name" value="AMP-binding_C_3"/>
    <property type="match status" value="1"/>
</dbReference>
<dbReference type="OrthoDB" id="9765680at2"/>
<dbReference type="Pfam" id="PF00501">
    <property type="entry name" value="AMP-binding"/>
    <property type="match status" value="1"/>
</dbReference>
<dbReference type="RefSeq" id="WP_011522883.1">
    <property type="nucleotide sequence ID" value="NC_008009.1"/>
</dbReference>
<dbReference type="SUPFAM" id="SSF56801">
    <property type="entry name" value="Acetyl-CoA synthetase-like"/>
    <property type="match status" value="1"/>
</dbReference>
<gene>
    <name evidence="6" type="ordered locus">Acid345_2081</name>
</gene>
<accession>Q1IPW8</accession>
<evidence type="ECO:0000256" key="1">
    <source>
        <dbReference type="ARBA" id="ARBA00022598"/>
    </source>
</evidence>
<evidence type="ECO:0000256" key="4">
    <source>
        <dbReference type="ARBA" id="ARBA00024484"/>
    </source>
</evidence>
<dbReference type="Gene3D" id="3.40.50.12780">
    <property type="entry name" value="N-terminal domain of ligase-like"/>
    <property type="match status" value="2"/>
</dbReference>
<evidence type="ECO:0000259" key="5">
    <source>
        <dbReference type="Pfam" id="PF00501"/>
    </source>
</evidence>